<gene>
    <name evidence="3" type="ORF">CAC42_7162</name>
</gene>
<dbReference type="Pfam" id="PF04857">
    <property type="entry name" value="CAF1"/>
    <property type="match status" value="1"/>
</dbReference>
<evidence type="ECO:0000313" key="4">
    <source>
        <dbReference type="Proteomes" id="UP000243797"/>
    </source>
</evidence>
<dbReference type="GO" id="GO:0003723">
    <property type="term" value="F:RNA binding"/>
    <property type="evidence" value="ECO:0007669"/>
    <property type="project" value="TreeGrafter"/>
</dbReference>
<comment type="caution">
    <text evidence="3">The sequence shown here is derived from an EMBL/GenBank/DDBJ whole genome shotgun (WGS) entry which is preliminary data.</text>
</comment>
<evidence type="ECO:0000313" key="3">
    <source>
        <dbReference type="EMBL" id="PNS17479.1"/>
    </source>
</evidence>
<dbReference type="InParanoid" id="A0A2K1QR73"/>
<dbReference type="InterPro" id="IPR036397">
    <property type="entry name" value="RNaseH_sf"/>
</dbReference>
<dbReference type="GO" id="GO:0000175">
    <property type="term" value="F:3'-5'-RNA exonuclease activity"/>
    <property type="evidence" value="ECO:0007669"/>
    <property type="project" value="TreeGrafter"/>
</dbReference>
<dbReference type="Proteomes" id="UP000243797">
    <property type="component" value="Unassembled WGS sequence"/>
</dbReference>
<sequence length="605" mass="68754">MDIQRFNFPWKLLEILVAVSESHFVSFDLELSGVPVRAYGAQNAGKQTLQQRYSEIKEAAEQYTILQLGLTCVKEDAIAGTYELKPFNIHLSPVLTERLDIDRTFSFHSGAVEFLNSVGFNFQAPMAIGVPYLSRDEAALARARTKERLSRTKDFYEPLVIKPEEVETLALQKRVQKLTREWLKTESSIHEGLYLGPKELSTASPPPEELSRFEKRIVHQIIRSDFEDLVTFPRRGAIQVQRLDKEREEHIKQQKLKESQERIHRQTGFRWIVEAIAGKDFSKIDWQSFIEINDDGHAIPAMFDVKSRFQQCQHRLRGKPRPVVGHNMFLDLVYLYQTFVGQLPDKVEEFAHAVNDLFPLVVDTKYVATHECGDLNPMSSLQQIAEQLDAQEKPVMHSHKDFGKYQDMVAHHEAGYDSLLTAKIAVRLSAKLEAERMPAKDDGEDDEPGGVSVGTNEPPSSRSVVSSAIETFRSKLVVPVAEAVAKVGSRQDHPSRFAHATAFDGLQEEGETSIEASNDPVLNFDDLPDSMTAADNAPQDWHEGRDWAAEQPWTPYRLMPRWSTEFWQEYGNRLRVFGTRESMCVLQAGTKTAAMQNKDGEPIVW</sequence>
<evidence type="ECO:0000256" key="2">
    <source>
        <dbReference type="SAM" id="MobiDB-lite"/>
    </source>
</evidence>
<evidence type="ECO:0000256" key="1">
    <source>
        <dbReference type="ARBA" id="ARBA00008372"/>
    </source>
</evidence>
<organism evidence="3 4">
    <name type="scientific">Sphaceloma murrayae</name>
    <dbReference type="NCBI Taxonomy" id="2082308"/>
    <lineage>
        <taxon>Eukaryota</taxon>
        <taxon>Fungi</taxon>
        <taxon>Dikarya</taxon>
        <taxon>Ascomycota</taxon>
        <taxon>Pezizomycotina</taxon>
        <taxon>Dothideomycetes</taxon>
        <taxon>Dothideomycetidae</taxon>
        <taxon>Myriangiales</taxon>
        <taxon>Elsinoaceae</taxon>
        <taxon>Sphaceloma</taxon>
    </lineage>
</organism>
<protein>
    <submittedName>
        <fullName evidence="3">Poly(A)-specific ribonuclease PARN</fullName>
    </submittedName>
</protein>
<dbReference type="SUPFAM" id="SSF53098">
    <property type="entry name" value="Ribonuclease H-like"/>
    <property type="match status" value="1"/>
</dbReference>
<dbReference type="GO" id="GO:1990431">
    <property type="term" value="P:priRNA 3'-end processing"/>
    <property type="evidence" value="ECO:0007669"/>
    <property type="project" value="TreeGrafter"/>
</dbReference>
<dbReference type="InterPro" id="IPR012337">
    <property type="entry name" value="RNaseH-like_sf"/>
</dbReference>
<dbReference type="STRING" id="2082308.A0A2K1QR73"/>
<dbReference type="AlphaFoldDB" id="A0A2K1QR73"/>
<dbReference type="OrthoDB" id="1432093at2759"/>
<proteinExistence type="inferred from homology"/>
<keyword evidence="4" id="KW-1185">Reference proteome</keyword>
<dbReference type="GO" id="GO:0005634">
    <property type="term" value="C:nucleus"/>
    <property type="evidence" value="ECO:0007669"/>
    <property type="project" value="TreeGrafter"/>
</dbReference>
<feature type="region of interest" description="Disordered" evidence="2">
    <location>
        <begin position="434"/>
        <end position="465"/>
    </location>
</feature>
<accession>A0A2K1QR73</accession>
<dbReference type="GO" id="GO:1990432">
    <property type="term" value="P:siRNA 3'-end processing"/>
    <property type="evidence" value="ECO:0007669"/>
    <property type="project" value="TreeGrafter"/>
</dbReference>
<dbReference type="Gene3D" id="3.30.420.10">
    <property type="entry name" value="Ribonuclease H-like superfamily/Ribonuclease H"/>
    <property type="match status" value="2"/>
</dbReference>
<dbReference type="InterPro" id="IPR006941">
    <property type="entry name" value="RNase_CAF1"/>
</dbReference>
<feature type="compositionally biased region" description="Polar residues" evidence="2">
    <location>
        <begin position="453"/>
        <end position="465"/>
    </location>
</feature>
<dbReference type="PANTHER" id="PTHR15092:SF22">
    <property type="entry name" value="POLY(A)-SPECIFIC RIBONUCLEASE PNLDC1"/>
    <property type="match status" value="1"/>
</dbReference>
<dbReference type="GO" id="GO:0000289">
    <property type="term" value="P:nuclear-transcribed mRNA poly(A) tail shortening"/>
    <property type="evidence" value="ECO:0007669"/>
    <property type="project" value="TreeGrafter"/>
</dbReference>
<reference evidence="3 4" key="1">
    <citation type="submission" date="2017-06" db="EMBL/GenBank/DDBJ databases">
        <title>Draft genome sequence of a variant of Elsinoe murrayae.</title>
        <authorList>
            <person name="Cheng Q."/>
        </authorList>
    </citation>
    <scope>NUCLEOTIDE SEQUENCE [LARGE SCALE GENOMIC DNA]</scope>
    <source>
        <strain evidence="3 4">CQ-2017a</strain>
    </source>
</reference>
<dbReference type="InterPro" id="IPR051181">
    <property type="entry name" value="CAF1_poly(A)_ribonucleases"/>
</dbReference>
<dbReference type="EMBL" id="NKHZ01000051">
    <property type="protein sequence ID" value="PNS17479.1"/>
    <property type="molecule type" value="Genomic_DNA"/>
</dbReference>
<comment type="similarity">
    <text evidence="1">Belongs to the CAF1 family.</text>
</comment>
<dbReference type="PANTHER" id="PTHR15092">
    <property type="entry name" value="POLY A -SPECIFIC RIBONUCLEASE/TARGET OF EGR1, MEMBER 1"/>
    <property type="match status" value="1"/>
</dbReference>
<name>A0A2K1QR73_9PEZI</name>